<dbReference type="EMBL" id="FQVE01000006">
    <property type="protein sequence ID" value="SHG54143.1"/>
    <property type="molecule type" value="Genomic_DNA"/>
</dbReference>
<sequence length="261" mass="29984">MGQFILWASLLFTAFTLFMNYRRKKSKRHDTLISPTSFIYPALVVFVVSCFFFGLVALIAHPVTAFFSAPKYEAKVVDYDFTDSSNNDTKTAVVEFRNDNNQTIKKPLNYGSSDPVEIGKTITIGYENGDQRVTNLSFETQLLPIFIISLFLFLLGLAMAWFLLYSLGLDYSIILRIGMGFVMYLVFPAAMLFFIGAMSWVIWEYFQGRRNDMPIWALGICSLFVTLLIPAFFGYLKVIFTKEKPVKSSRRFSNFKKRMSK</sequence>
<accession>A0A1M5KPN3</accession>
<evidence type="ECO:0000256" key="1">
    <source>
        <dbReference type="SAM" id="Phobius"/>
    </source>
</evidence>
<feature type="transmembrane region" description="Helical" evidence="1">
    <location>
        <begin position="6"/>
        <end position="22"/>
    </location>
</feature>
<evidence type="ECO:0000313" key="2">
    <source>
        <dbReference type="EMBL" id="SHG54143.1"/>
    </source>
</evidence>
<feature type="transmembrane region" description="Helical" evidence="1">
    <location>
        <begin position="215"/>
        <end position="240"/>
    </location>
</feature>
<feature type="transmembrane region" description="Helical" evidence="1">
    <location>
        <begin position="181"/>
        <end position="203"/>
    </location>
</feature>
<organism evidence="2 3">
    <name type="scientific">Chryseobacterium vrystaatense</name>
    <dbReference type="NCBI Taxonomy" id="307480"/>
    <lineage>
        <taxon>Bacteria</taxon>
        <taxon>Pseudomonadati</taxon>
        <taxon>Bacteroidota</taxon>
        <taxon>Flavobacteriia</taxon>
        <taxon>Flavobacteriales</taxon>
        <taxon>Weeksellaceae</taxon>
        <taxon>Chryseobacterium group</taxon>
        <taxon>Chryseobacterium</taxon>
    </lineage>
</organism>
<dbReference type="Proteomes" id="UP000184108">
    <property type="component" value="Unassembled WGS sequence"/>
</dbReference>
<name>A0A1M5KPN3_9FLAO</name>
<keyword evidence="1" id="KW-0472">Membrane</keyword>
<feature type="transmembrane region" description="Helical" evidence="1">
    <location>
        <begin position="38"/>
        <end position="60"/>
    </location>
</feature>
<feature type="transmembrane region" description="Helical" evidence="1">
    <location>
        <begin position="142"/>
        <end position="169"/>
    </location>
</feature>
<dbReference type="RefSeq" id="WP_139260034.1">
    <property type="nucleotide sequence ID" value="NZ_FQVE01000006.1"/>
</dbReference>
<reference evidence="3" key="1">
    <citation type="submission" date="2016-11" db="EMBL/GenBank/DDBJ databases">
        <authorList>
            <person name="Varghese N."/>
            <person name="Submissions S."/>
        </authorList>
    </citation>
    <scope>NUCLEOTIDE SEQUENCE [LARGE SCALE GENOMIC DNA]</scope>
    <source>
        <strain evidence="3">YR203</strain>
    </source>
</reference>
<gene>
    <name evidence="2" type="ORF">SAMN02787073_4421</name>
</gene>
<protein>
    <submittedName>
        <fullName evidence="2">Uncharacterized protein</fullName>
    </submittedName>
</protein>
<evidence type="ECO:0000313" key="3">
    <source>
        <dbReference type="Proteomes" id="UP000184108"/>
    </source>
</evidence>
<keyword evidence="1" id="KW-0812">Transmembrane</keyword>
<proteinExistence type="predicted"/>
<keyword evidence="1" id="KW-1133">Transmembrane helix</keyword>
<dbReference type="AlphaFoldDB" id="A0A1M5KPN3"/>